<dbReference type="PANTHER" id="PTHR38167:SF1">
    <property type="entry name" value="C2H2-TYPE DOMAIN-CONTAINING PROTEIN"/>
    <property type="match status" value="1"/>
</dbReference>
<evidence type="ECO:0000313" key="2">
    <source>
        <dbReference type="EMBL" id="KAG4416523.1"/>
    </source>
</evidence>
<evidence type="ECO:0000313" key="3">
    <source>
        <dbReference type="Proteomes" id="UP000664132"/>
    </source>
</evidence>
<feature type="region of interest" description="Disordered" evidence="1">
    <location>
        <begin position="1"/>
        <end position="57"/>
    </location>
</feature>
<dbReference type="OrthoDB" id="5422613at2759"/>
<organism evidence="2 3">
    <name type="scientific">Cadophora malorum</name>
    <dbReference type="NCBI Taxonomy" id="108018"/>
    <lineage>
        <taxon>Eukaryota</taxon>
        <taxon>Fungi</taxon>
        <taxon>Dikarya</taxon>
        <taxon>Ascomycota</taxon>
        <taxon>Pezizomycotina</taxon>
        <taxon>Leotiomycetes</taxon>
        <taxon>Helotiales</taxon>
        <taxon>Ploettnerulaceae</taxon>
        <taxon>Cadophora</taxon>
    </lineage>
</organism>
<proteinExistence type="predicted"/>
<feature type="compositionally biased region" description="Acidic residues" evidence="1">
    <location>
        <begin position="113"/>
        <end position="129"/>
    </location>
</feature>
<feature type="compositionally biased region" description="Acidic residues" evidence="1">
    <location>
        <begin position="10"/>
        <end position="20"/>
    </location>
</feature>
<evidence type="ECO:0008006" key="4">
    <source>
        <dbReference type="Google" id="ProtNLM"/>
    </source>
</evidence>
<dbReference type="Proteomes" id="UP000664132">
    <property type="component" value="Unassembled WGS sequence"/>
</dbReference>
<dbReference type="AlphaFoldDB" id="A0A8H7TCX0"/>
<name>A0A8H7TCX0_9HELO</name>
<comment type="caution">
    <text evidence="2">The sequence shown here is derived from an EMBL/GenBank/DDBJ whole genome shotgun (WGS) entry which is preliminary data.</text>
</comment>
<feature type="compositionally biased region" description="Basic and acidic residues" evidence="1">
    <location>
        <begin position="130"/>
        <end position="145"/>
    </location>
</feature>
<gene>
    <name evidence="2" type="ORF">IFR04_010317</name>
</gene>
<dbReference type="PANTHER" id="PTHR38167">
    <property type="entry name" value="C2H2-TYPE DOMAIN-CONTAINING PROTEIN"/>
    <property type="match status" value="1"/>
</dbReference>
<dbReference type="EMBL" id="JAFJYH010000183">
    <property type="protein sequence ID" value="KAG4416523.1"/>
    <property type="molecule type" value="Genomic_DNA"/>
</dbReference>
<feature type="compositionally biased region" description="Polar residues" evidence="1">
    <location>
        <begin position="24"/>
        <end position="34"/>
    </location>
</feature>
<feature type="region of interest" description="Disordered" evidence="1">
    <location>
        <begin position="110"/>
        <end position="145"/>
    </location>
</feature>
<protein>
    <recommendedName>
        <fullName evidence="4">C2H2-type domain-containing protein</fullName>
    </recommendedName>
</protein>
<evidence type="ECO:0000256" key="1">
    <source>
        <dbReference type="SAM" id="MobiDB-lite"/>
    </source>
</evidence>
<reference evidence="2" key="1">
    <citation type="submission" date="2021-02" db="EMBL/GenBank/DDBJ databases">
        <title>Genome sequence Cadophora malorum strain M34.</title>
        <authorList>
            <person name="Stefanovic E."/>
            <person name="Vu D."/>
            <person name="Scully C."/>
            <person name="Dijksterhuis J."/>
            <person name="Roader J."/>
            <person name="Houbraken J."/>
        </authorList>
    </citation>
    <scope>NUCLEOTIDE SEQUENCE</scope>
    <source>
        <strain evidence="2">M34</strain>
    </source>
</reference>
<accession>A0A8H7TCX0</accession>
<keyword evidence="3" id="KW-1185">Reference proteome</keyword>
<sequence>MMSTRIIDLTESDSDSDSEAEQPSPASKSITAISQPRAAPQPLSDVRNGSRANAAPAQDVPPALIKAINTMEAARLRMYVREFCRDIPEVRDRLAAQTLVRGKDVIRYHKDSDSEDDVDSEIESSEEGQEDRNGNEDAGGTERVKPLRPIAVEDDELVPLYAKCLNCKQEFDVSTNYTRECHWHTGEKELYEDDDFWADHDDQCHGDPYSFRDDEDYAEGFKWSCCDNLGGDEGCKTTKHKAPVNVIQSIEVGQINKRRAEEEIARPVYARCAKCEKRYDINDNTTEECASHPGQKAIDDENEYWADWDDQCHGYPETLVHDPEHPAGFMWDCCDGALDSEGCVKARHEPLENGYKR</sequence>